<gene>
    <name evidence="1" type="ORF">CPELLU_LOCUS16350</name>
</gene>
<name>A0A9N9JFX3_9GLOM</name>
<dbReference type="OrthoDB" id="2474018at2759"/>
<protein>
    <submittedName>
        <fullName evidence="1">24450_t:CDS:1</fullName>
    </submittedName>
</protein>
<proteinExistence type="predicted"/>
<accession>A0A9N9JFX3</accession>
<reference evidence="1" key="1">
    <citation type="submission" date="2021-06" db="EMBL/GenBank/DDBJ databases">
        <authorList>
            <person name="Kallberg Y."/>
            <person name="Tangrot J."/>
            <person name="Rosling A."/>
        </authorList>
    </citation>
    <scope>NUCLEOTIDE SEQUENCE</scope>
    <source>
        <strain evidence="1">FL966</strain>
    </source>
</reference>
<keyword evidence="2" id="KW-1185">Reference proteome</keyword>
<dbReference type="AlphaFoldDB" id="A0A9N9JFX3"/>
<evidence type="ECO:0000313" key="2">
    <source>
        <dbReference type="Proteomes" id="UP000789759"/>
    </source>
</evidence>
<dbReference type="EMBL" id="CAJVQA010023909">
    <property type="protein sequence ID" value="CAG8780337.1"/>
    <property type="molecule type" value="Genomic_DNA"/>
</dbReference>
<dbReference type="Proteomes" id="UP000789759">
    <property type="component" value="Unassembled WGS sequence"/>
</dbReference>
<evidence type="ECO:0000313" key="1">
    <source>
        <dbReference type="EMBL" id="CAG8780337.1"/>
    </source>
</evidence>
<comment type="caution">
    <text evidence="1">The sequence shown here is derived from an EMBL/GenBank/DDBJ whole genome shotgun (WGS) entry which is preliminary data.</text>
</comment>
<sequence>MSCSKEEIEKEFQKLREFKEKVKNEDIMLFMSFCSLTFGDIEEIIERKTTEEKKNFYIENYNGYPKNPQDIISYNRRIMEMFITRFVMNRKKILAKLDSNPRTSDN</sequence>
<organism evidence="1 2">
    <name type="scientific">Cetraspora pellucida</name>
    <dbReference type="NCBI Taxonomy" id="1433469"/>
    <lineage>
        <taxon>Eukaryota</taxon>
        <taxon>Fungi</taxon>
        <taxon>Fungi incertae sedis</taxon>
        <taxon>Mucoromycota</taxon>
        <taxon>Glomeromycotina</taxon>
        <taxon>Glomeromycetes</taxon>
        <taxon>Diversisporales</taxon>
        <taxon>Gigasporaceae</taxon>
        <taxon>Cetraspora</taxon>
    </lineage>
</organism>